<dbReference type="Proteomes" id="UP000659767">
    <property type="component" value="Unassembled WGS sequence"/>
</dbReference>
<evidence type="ECO:0000259" key="2">
    <source>
        <dbReference type="Pfam" id="PF08751"/>
    </source>
</evidence>
<proteinExistence type="predicted"/>
<feature type="region of interest" description="Disordered" evidence="1">
    <location>
        <begin position="609"/>
        <end position="658"/>
    </location>
</feature>
<protein>
    <recommendedName>
        <fullName evidence="2">TrwC relaxase domain-containing protein</fullName>
    </recommendedName>
</protein>
<evidence type="ECO:0000313" key="3">
    <source>
        <dbReference type="EMBL" id="GGS83420.1"/>
    </source>
</evidence>
<name>A0ABQ2TSK3_STRBA</name>
<feature type="region of interest" description="Disordered" evidence="1">
    <location>
        <begin position="467"/>
        <end position="505"/>
    </location>
</feature>
<evidence type="ECO:0000256" key="1">
    <source>
        <dbReference type="SAM" id="MobiDB-lite"/>
    </source>
</evidence>
<gene>
    <name evidence="3" type="ORF">GCM10010253_67460</name>
</gene>
<dbReference type="EMBL" id="BMSZ01000037">
    <property type="protein sequence ID" value="GGS83420.1"/>
    <property type="molecule type" value="Genomic_DNA"/>
</dbReference>
<reference evidence="4" key="1">
    <citation type="journal article" date="2019" name="Int. J. Syst. Evol. Microbiol.">
        <title>The Global Catalogue of Microorganisms (GCM) 10K type strain sequencing project: providing services to taxonomists for standard genome sequencing and annotation.</title>
        <authorList>
            <consortium name="The Broad Institute Genomics Platform"/>
            <consortium name="The Broad Institute Genome Sequencing Center for Infectious Disease"/>
            <person name="Wu L."/>
            <person name="Ma J."/>
        </authorList>
    </citation>
    <scope>NUCLEOTIDE SEQUENCE [LARGE SCALE GENOMIC DNA]</scope>
    <source>
        <strain evidence="4">JCM 4350</strain>
    </source>
</reference>
<dbReference type="Pfam" id="PF08751">
    <property type="entry name" value="TrwC"/>
    <property type="match status" value="1"/>
</dbReference>
<evidence type="ECO:0000313" key="4">
    <source>
        <dbReference type="Proteomes" id="UP000659767"/>
    </source>
</evidence>
<dbReference type="SUPFAM" id="SSF55464">
    <property type="entry name" value="Origin of replication-binding domain, RBD-like"/>
    <property type="match status" value="1"/>
</dbReference>
<feature type="domain" description="TrwC relaxase" evidence="2">
    <location>
        <begin position="13"/>
        <end position="346"/>
    </location>
</feature>
<dbReference type="InterPro" id="IPR014862">
    <property type="entry name" value="TrwC"/>
</dbReference>
<dbReference type="NCBIfam" id="NF041492">
    <property type="entry name" value="MobF"/>
    <property type="match status" value="1"/>
</dbReference>
<keyword evidence="4" id="KW-1185">Reference proteome</keyword>
<sequence length="658" mass="72303">MVSMTVDIRVIRAGQMYRYYLRETVVGDGRRPARTSLRAAQEQAGVPVGRWMGRGLAALGLAPGGEVTEAQLRNLFGERGRHPDADRIEAARLAAGDSPKKAYRAGALGRRVTVTGVDFVFRPQPTIYLLWALGDEETRRVIEAAHEYAIVRVLEWIEDEVAVIRYGKDGIYRVRPPGGLVAARFRHYQARSGMPLLHDHLLLSVKGQSLDGKWGSVHTLALHENTVAASALYNELVAAEVCEELGLATEPRTVTPGRRPVMEIAGVPHELIRWTSRRSDQIAACIEELEHEYVTAVDDDGEPRFLPVVSERARAKLNQIAARKTRPPKQKTLPLAQLRAWWKASAILASGVAADVITSLLEHARAAAAVIRARVAAVVDIALAAVDVAATVFVMNDRGRFHRRHLLAEARRHLALVLRGRRRDPGLDDQVVAAAISTHCLDITEPKTVRGLEAGYRLYTARWALSDLPARRPPGPEPEPDRQPPTGPGEPATHRPPGQDAGEWDVPRIPLQYDRAVLAGAVVREQLRATTATAVRGRAYDVVAHQQAAMPEQLLAPPAVDPEDDDQEPEAGVEEAIDLTALRALKASRTDVEALDFTAEQLRRVTEVFTKAGDGAAARTKEYTDSQGAPAPRPVREDDQRAHRPRQPDRHRGPEAGR</sequence>
<accession>A0ABQ2TSK3</accession>
<feature type="compositionally biased region" description="Pro residues" evidence="1">
    <location>
        <begin position="471"/>
        <end position="488"/>
    </location>
</feature>
<comment type="caution">
    <text evidence="3">The sequence shown here is derived from an EMBL/GenBank/DDBJ whole genome shotgun (WGS) entry which is preliminary data.</text>
</comment>
<organism evidence="3 4">
    <name type="scientific">Streptomyces badius</name>
    <dbReference type="NCBI Taxonomy" id="1941"/>
    <lineage>
        <taxon>Bacteria</taxon>
        <taxon>Bacillati</taxon>
        <taxon>Actinomycetota</taxon>
        <taxon>Actinomycetes</taxon>
        <taxon>Kitasatosporales</taxon>
        <taxon>Streptomycetaceae</taxon>
        <taxon>Streptomyces</taxon>
    </lineage>
</organism>
<feature type="compositionally biased region" description="Basic and acidic residues" evidence="1">
    <location>
        <begin position="634"/>
        <end position="658"/>
    </location>
</feature>